<dbReference type="SMART" id="SM00185">
    <property type="entry name" value="ARM"/>
    <property type="match status" value="5"/>
</dbReference>
<dbReference type="InterPro" id="IPR011989">
    <property type="entry name" value="ARM-like"/>
</dbReference>
<feature type="repeat" description="ARM" evidence="1">
    <location>
        <begin position="717"/>
        <end position="759"/>
    </location>
</feature>
<reference evidence="3 4" key="1">
    <citation type="submission" date="2019-09" db="EMBL/GenBank/DDBJ databases">
        <title>Bird 10,000 Genomes (B10K) Project - Family phase.</title>
        <authorList>
            <person name="Zhang G."/>
        </authorList>
    </citation>
    <scope>NUCLEOTIDE SEQUENCE [LARGE SCALE GENOMIC DNA]</scope>
    <source>
        <strain evidence="3">B10K-DU-007-02</strain>
        <tissue evidence="3">Mixed tissue sample</tissue>
    </source>
</reference>
<accession>A0A7L0IG50</accession>
<dbReference type="SUPFAM" id="SSF48371">
    <property type="entry name" value="ARM repeat"/>
    <property type="match status" value="1"/>
</dbReference>
<proteinExistence type="predicted"/>
<dbReference type="EMBL" id="VXAH01000022">
    <property type="protein sequence ID" value="NXK30958.1"/>
    <property type="molecule type" value="Genomic_DNA"/>
</dbReference>
<evidence type="ECO:0000313" key="3">
    <source>
        <dbReference type="EMBL" id="NXK30958.1"/>
    </source>
</evidence>
<name>A0A7L0IG50_PIPCL</name>
<feature type="region of interest" description="Disordered" evidence="2">
    <location>
        <begin position="45"/>
        <end position="74"/>
    </location>
</feature>
<feature type="non-terminal residue" evidence="3">
    <location>
        <position position="1"/>
    </location>
</feature>
<dbReference type="InterPro" id="IPR038905">
    <property type="entry name" value="ARMC2"/>
</dbReference>
<dbReference type="PROSITE" id="PS50176">
    <property type="entry name" value="ARM_REPEAT"/>
    <property type="match status" value="1"/>
</dbReference>
<gene>
    <name evidence="3" type="primary">Armc2</name>
    <name evidence="3" type="ORF">PIPCHL_R14219</name>
</gene>
<dbReference type="PANTHER" id="PTHR21356">
    <property type="entry name" value="ARMADILLO REPEAT CONTAINING 2"/>
    <property type="match status" value="1"/>
</dbReference>
<dbReference type="InterPro" id="IPR000225">
    <property type="entry name" value="Armadillo"/>
</dbReference>
<dbReference type="GO" id="GO:0007288">
    <property type="term" value="P:sperm axoneme assembly"/>
    <property type="evidence" value="ECO:0007669"/>
    <property type="project" value="TreeGrafter"/>
</dbReference>
<dbReference type="InterPro" id="IPR016024">
    <property type="entry name" value="ARM-type_fold"/>
</dbReference>
<keyword evidence="4" id="KW-1185">Reference proteome</keyword>
<evidence type="ECO:0000313" key="4">
    <source>
        <dbReference type="Proteomes" id="UP000520962"/>
    </source>
</evidence>
<sequence>LCRGMQASKTENTKKAEPFYWLSVAKQKTSSEIINEARNVLRAVGTRRPFTPTDGQRKLFGSASSRGPQNRPPSVFSLRASSFDLSESRPVSGVRLSPLDHKPILITSAKDEDSSIFLPKPPAEAAEVRKLSSAQACLCRTTSLGNLFSAEMVLSDQNKEELDSEEPTMMMNNLGRSNNCLAEQRLYTPVNDKSRQLICNERISRSESEDFMEGTSGKFSLQLRGESDQMKKPGTSSSWPRSSGWKRRVTGLEDEARTNEWEDEEVFWRIKILPILHELKKKDNIEDLCLACTKLYQALNEGNMLGKQFKRRSELLKTLYKLVDIDSDPLCLKLAKIILAMKVDGKNLLSVCKLAFKICRNEKNDYIVQNDRLLDCLLEVLRNEDLQKNSEALLYCMGAIKFMSGNAVLLNEMVNKGAVEMLLQLMKQINNIKENDTYFSNLGHLLVQLTAILRNLADLPPARCRLACGGAASELCVALEQRVNDQDVCTYLVRMLSKLSSYNDFCAALADCSRCYILFLALLNKHQKQQDLVIRIVFILGNLTAKNNQAREQFFKEKESVNTLTSLFQTYYELDLNAQTRYHDRQGKGKKHLKHPSEAEDVMIKLIRVLANLSIHPSVGATLAASHRVVELLVTVLEYKSIDDCEELVINAATTINNLSYYQVESSVVQVKKLHIAEIVLLKLLMSGNMDGVVEAVRVFGNLSRYHEVCDFIMQKKIYKFMIALLDSKNHDVCFSACGVLLNLTVDKNKRAFLMEEGGIQKLIDCLHDFGPADWQLSCLICKTLWNYSENFTSFGGDTDMLLMLLTSLLDENLVLDCSLDREGRDSHKLHWEREFKPVAERLLERIQSHHSFLPAVPITPF</sequence>
<dbReference type="Proteomes" id="UP000520962">
    <property type="component" value="Unassembled WGS sequence"/>
</dbReference>
<dbReference type="Gene3D" id="1.25.10.10">
    <property type="entry name" value="Leucine-rich Repeat Variant"/>
    <property type="match status" value="2"/>
</dbReference>
<feature type="non-terminal residue" evidence="3">
    <location>
        <position position="862"/>
    </location>
</feature>
<protein>
    <submittedName>
        <fullName evidence="3">ARMC2 protein</fullName>
    </submittedName>
</protein>
<organism evidence="3 4">
    <name type="scientific">Piprites chloris</name>
    <name type="common">Wing-barred manakin</name>
    <dbReference type="NCBI Taxonomy" id="114369"/>
    <lineage>
        <taxon>Eukaryota</taxon>
        <taxon>Metazoa</taxon>
        <taxon>Chordata</taxon>
        <taxon>Craniata</taxon>
        <taxon>Vertebrata</taxon>
        <taxon>Euteleostomi</taxon>
        <taxon>Archelosauria</taxon>
        <taxon>Archosauria</taxon>
        <taxon>Dinosauria</taxon>
        <taxon>Saurischia</taxon>
        <taxon>Theropoda</taxon>
        <taxon>Coelurosauria</taxon>
        <taxon>Aves</taxon>
        <taxon>Neognathae</taxon>
        <taxon>Neoaves</taxon>
        <taxon>Telluraves</taxon>
        <taxon>Australaves</taxon>
        <taxon>Passeriformes</taxon>
        <taxon>Pipridae</taxon>
        <taxon>Piprites</taxon>
    </lineage>
</organism>
<dbReference type="PANTHER" id="PTHR21356:SF1">
    <property type="entry name" value="ARMADILLO REPEAT-CONTAINING PROTEIN 2"/>
    <property type="match status" value="1"/>
</dbReference>
<evidence type="ECO:0000256" key="2">
    <source>
        <dbReference type="SAM" id="MobiDB-lite"/>
    </source>
</evidence>
<comment type="caution">
    <text evidence="3">The sequence shown here is derived from an EMBL/GenBank/DDBJ whole genome shotgun (WGS) entry which is preliminary data.</text>
</comment>
<evidence type="ECO:0000256" key="1">
    <source>
        <dbReference type="PROSITE-ProRule" id="PRU00259"/>
    </source>
</evidence>
<dbReference type="AlphaFoldDB" id="A0A7L0IG50"/>